<evidence type="ECO:0000256" key="1">
    <source>
        <dbReference type="ARBA" id="ARBA00022481"/>
    </source>
</evidence>
<evidence type="ECO:0000256" key="5">
    <source>
        <dbReference type="SAM" id="Phobius"/>
    </source>
</evidence>
<dbReference type="EMBL" id="JAUZEE010000006">
    <property type="protein sequence ID" value="MDP4301545.1"/>
    <property type="molecule type" value="Genomic_DNA"/>
</dbReference>
<protein>
    <submittedName>
        <fullName evidence="8">Methyl-accepting chemotaxis protein</fullName>
    </submittedName>
</protein>
<dbReference type="Gene3D" id="1.10.287.950">
    <property type="entry name" value="Methyl-accepting chemotaxis protein"/>
    <property type="match status" value="1"/>
</dbReference>
<keyword evidence="5" id="KW-1133">Transmembrane helix</keyword>
<name>A0ABT9G565_LEPDI</name>
<dbReference type="PANTHER" id="PTHR43531:SF14">
    <property type="entry name" value="METHYL-ACCEPTING CHEMOTAXIS PROTEIN I-RELATED"/>
    <property type="match status" value="1"/>
</dbReference>
<dbReference type="RefSeq" id="WP_305750095.1">
    <property type="nucleotide sequence ID" value="NZ_JAUZEE010000006.1"/>
</dbReference>
<dbReference type="CDD" id="cd19411">
    <property type="entry name" value="MCP2201-like_sensor"/>
    <property type="match status" value="1"/>
</dbReference>
<dbReference type="InterPro" id="IPR051310">
    <property type="entry name" value="MCP_chemotaxis"/>
</dbReference>
<evidence type="ECO:0000313" key="9">
    <source>
        <dbReference type="Proteomes" id="UP001235760"/>
    </source>
</evidence>
<evidence type="ECO:0000256" key="4">
    <source>
        <dbReference type="SAM" id="Coils"/>
    </source>
</evidence>
<comment type="similarity">
    <text evidence="2">Belongs to the methyl-accepting chemotaxis (MCP) protein family.</text>
</comment>
<gene>
    <name evidence="8" type="ORF">Q8X39_12925</name>
</gene>
<keyword evidence="1" id="KW-0488">Methylation</keyword>
<keyword evidence="3" id="KW-0807">Transducer</keyword>
<evidence type="ECO:0000259" key="7">
    <source>
        <dbReference type="PROSITE" id="PS50885"/>
    </source>
</evidence>
<reference evidence="8 9" key="1">
    <citation type="submission" date="2023-08" db="EMBL/GenBank/DDBJ databases">
        <authorList>
            <person name="Roldan D.M."/>
            <person name="Menes R.J."/>
        </authorList>
    </citation>
    <scope>NUCLEOTIDE SEQUENCE [LARGE SCALE GENOMIC DNA]</scope>
    <source>
        <strain evidence="8 9">CCM 2812</strain>
    </source>
</reference>
<feature type="coiled-coil region" evidence="4">
    <location>
        <begin position="78"/>
        <end position="105"/>
    </location>
</feature>
<dbReference type="InterPro" id="IPR003660">
    <property type="entry name" value="HAMP_dom"/>
</dbReference>
<dbReference type="SUPFAM" id="SSF58104">
    <property type="entry name" value="Methyl-accepting chemotaxis protein (MCP) signaling domain"/>
    <property type="match status" value="1"/>
</dbReference>
<evidence type="ECO:0000313" key="8">
    <source>
        <dbReference type="EMBL" id="MDP4301545.1"/>
    </source>
</evidence>
<dbReference type="SMART" id="SM00304">
    <property type="entry name" value="HAMP"/>
    <property type="match status" value="1"/>
</dbReference>
<dbReference type="InterPro" id="IPR047347">
    <property type="entry name" value="YvaQ-like_sensor"/>
</dbReference>
<evidence type="ECO:0000256" key="2">
    <source>
        <dbReference type="ARBA" id="ARBA00029447"/>
    </source>
</evidence>
<dbReference type="Pfam" id="PF00672">
    <property type="entry name" value="HAMP"/>
    <property type="match status" value="1"/>
</dbReference>
<dbReference type="PRINTS" id="PR00260">
    <property type="entry name" value="CHEMTRNSDUCR"/>
</dbReference>
<dbReference type="CDD" id="cd11386">
    <property type="entry name" value="MCP_signal"/>
    <property type="match status" value="1"/>
</dbReference>
<dbReference type="PROSITE" id="PS50111">
    <property type="entry name" value="CHEMOTAXIS_TRANSDUC_2"/>
    <property type="match status" value="1"/>
</dbReference>
<keyword evidence="5" id="KW-0812">Transmembrane</keyword>
<keyword evidence="4" id="KW-0175">Coiled coil</keyword>
<comment type="caution">
    <text evidence="8">The sequence shown here is derived from an EMBL/GenBank/DDBJ whole genome shotgun (WGS) entry which is preliminary data.</text>
</comment>
<dbReference type="PANTHER" id="PTHR43531">
    <property type="entry name" value="PROTEIN ICFG"/>
    <property type="match status" value="1"/>
</dbReference>
<organism evidence="8 9">
    <name type="scientific">Leptothrix discophora</name>
    <dbReference type="NCBI Taxonomy" id="89"/>
    <lineage>
        <taxon>Bacteria</taxon>
        <taxon>Pseudomonadati</taxon>
        <taxon>Pseudomonadota</taxon>
        <taxon>Betaproteobacteria</taxon>
        <taxon>Burkholderiales</taxon>
        <taxon>Sphaerotilaceae</taxon>
        <taxon>Leptothrix</taxon>
    </lineage>
</organism>
<sequence length="515" mass="54249">MNLTLRRLLWLPPIVISLLLALAAAVAWTMTSRDVTQANEAVVQRQQLLEASLRWAGQTQVNAARTMALLVSRDAELNATLKAEMSATSAEISTLQKQLEGLSDEAEVKDALADVAARRKDYLAARDAAQARKAAEAGIAAQALRDMVTPALKAYGEAQQRIVKLESDLTARRMAESGELRMKTLVVACGVLALIAACLLAASAMLVRKICGPIESVCAQAERMGAGDLTQRFDTTRQDEIGDLQRALAATQEALGRTVSEVRVSVDSIHTASREVAVGNQDLSGRTEQTAGSLQQTASSMEQLNGSVRQTADAARTANQLANSAAEAAQRGGSVVSQVVANMDEINASSRKIAEIIGVIDGIAFQTNILALNAAVEAARAGEQGRGFAVVASEVRSLAGRSAEAAREIKSLIGASVEKVDSGSRLVGDAGSTMQEIVASVARVNDIIAEITAATSEQSSELGQINGAVLQLDQMTQQNAALVEQSSAAAESLNEQAQRLNQVVQVFRTREGAHG</sequence>
<feature type="domain" description="Methyl-accepting transducer" evidence="6">
    <location>
        <begin position="265"/>
        <end position="494"/>
    </location>
</feature>
<evidence type="ECO:0000259" key="6">
    <source>
        <dbReference type="PROSITE" id="PS50111"/>
    </source>
</evidence>
<dbReference type="PROSITE" id="PS50885">
    <property type="entry name" value="HAMP"/>
    <property type="match status" value="1"/>
</dbReference>
<feature type="transmembrane region" description="Helical" evidence="5">
    <location>
        <begin position="185"/>
        <end position="207"/>
    </location>
</feature>
<proteinExistence type="inferred from homology"/>
<dbReference type="SMART" id="SM00283">
    <property type="entry name" value="MA"/>
    <property type="match status" value="1"/>
</dbReference>
<keyword evidence="5" id="KW-0472">Membrane</keyword>
<feature type="coiled-coil region" evidence="4">
    <location>
        <begin position="483"/>
        <end position="510"/>
    </location>
</feature>
<dbReference type="InterPro" id="IPR004090">
    <property type="entry name" value="Chemotax_Me-accpt_rcpt"/>
</dbReference>
<keyword evidence="9" id="KW-1185">Reference proteome</keyword>
<dbReference type="Pfam" id="PF00015">
    <property type="entry name" value="MCPsignal"/>
    <property type="match status" value="1"/>
</dbReference>
<dbReference type="Proteomes" id="UP001235760">
    <property type="component" value="Unassembled WGS sequence"/>
</dbReference>
<dbReference type="CDD" id="cd06225">
    <property type="entry name" value="HAMP"/>
    <property type="match status" value="1"/>
</dbReference>
<evidence type="ECO:0000256" key="3">
    <source>
        <dbReference type="PROSITE-ProRule" id="PRU00284"/>
    </source>
</evidence>
<feature type="domain" description="HAMP" evidence="7">
    <location>
        <begin position="208"/>
        <end position="260"/>
    </location>
</feature>
<accession>A0ABT9G565</accession>
<dbReference type="InterPro" id="IPR004089">
    <property type="entry name" value="MCPsignal_dom"/>
</dbReference>